<dbReference type="RefSeq" id="WP_059746147.1">
    <property type="nucleotide sequence ID" value="NZ_JBOZOX010000005.1"/>
</dbReference>
<dbReference type="InterPro" id="IPR036280">
    <property type="entry name" value="Multihaem_cyt_sf"/>
</dbReference>
<evidence type="ECO:0000313" key="5">
    <source>
        <dbReference type="Proteomes" id="UP000055702"/>
    </source>
</evidence>
<proteinExistence type="predicted"/>
<protein>
    <submittedName>
        <fullName evidence="4">Nitrite reductase</fullName>
    </submittedName>
</protein>
<feature type="domain" description="Cytochrome c-type protein NrfB-like" evidence="3">
    <location>
        <begin position="61"/>
        <end position="149"/>
    </location>
</feature>
<dbReference type="InterPro" id="IPR051829">
    <property type="entry name" value="Multiheme_Cytochr_ET"/>
</dbReference>
<accession>A0A106BZJ4</accession>
<dbReference type="Pfam" id="PF22678">
    <property type="entry name" value="Cytochrom_c_NrfB-like"/>
    <property type="match status" value="1"/>
</dbReference>
<dbReference type="EMBL" id="LRDC01000022">
    <property type="protein sequence ID" value="KVX01487.1"/>
    <property type="molecule type" value="Genomic_DNA"/>
</dbReference>
<reference evidence="4 5" key="1">
    <citation type="submission" date="2016-01" db="EMBL/GenBank/DDBJ databases">
        <title>Draft genome of the antarctic isolate Shewanella frigidimarina Ag06-30.</title>
        <authorList>
            <person name="Parmeciano Di Noto G."/>
            <person name="Vazquez S."/>
            <person name="Mac Cormack W."/>
            <person name="Iriarte A."/>
            <person name="Quiroga C."/>
        </authorList>
    </citation>
    <scope>NUCLEOTIDE SEQUENCE [LARGE SCALE GENOMIC DNA]</scope>
    <source>
        <strain evidence="4 5">Ag06-30</strain>
    </source>
</reference>
<name>A0A106BZJ4_SHEFR</name>
<dbReference type="PANTHER" id="PTHR35038:SF5">
    <property type="entry name" value="CYTOCHROME C-TYPE PROTEIN NRFB"/>
    <property type="match status" value="1"/>
</dbReference>
<dbReference type="Gene3D" id="1.10.287.3080">
    <property type="match status" value="1"/>
</dbReference>
<feature type="chain" id="PRO_5007125902" evidence="2">
    <location>
        <begin position="27"/>
        <end position="154"/>
    </location>
</feature>
<keyword evidence="1 2" id="KW-0732">Signal</keyword>
<dbReference type="AlphaFoldDB" id="A0A106BZJ4"/>
<evidence type="ECO:0000256" key="1">
    <source>
        <dbReference type="ARBA" id="ARBA00022729"/>
    </source>
</evidence>
<dbReference type="Proteomes" id="UP000055702">
    <property type="component" value="Unassembled WGS sequence"/>
</dbReference>
<organism evidence="4">
    <name type="scientific">Shewanella frigidimarina</name>
    <dbReference type="NCBI Taxonomy" id="56812"/>
    <lineage>
        <taxon>Bacteria</taxon>
        <taxon>Pseudomonadati</taxon>
        <taxon>Pseudomonadota</taxon>
        <taxon>Gammaproteobacteria</taxon>
        <taxon>Alteromonadales</taxon>
        <taxon>Shewanellaceae</taxon>
        <taxon>Shewanella</taxon>
    </lineage>
</organism>
<gene>
    <name evidence="4" type="ORF">AWJ07_17255</name>
</gene>
<evidence type="ECO:0000259" key="3">
    <source>
        <dbReference type="Pfam" id="PF22678"/>
    </source>
</evidence>
<dbReference type="PANTHER" id="PTHR35038">
    <property type="entry name" value="DISSIMILATORY SULFITE REDUCTASE SIRA"/>
    <property type="match status" value="1"/>
</dbReference>
<dbReference type="GO" id="GO:0016491">
    <property type="term" value="F:oxidoreductase activity"/>
    <property type="evidence" value="ECO:0007669"/>
    <property type="project" value="TreeGrafter"/>
</dbReference>
<dbReference type="Gene3D" id="1.10.1130.10">
    <property type="entry name" value="Flavocytochrome C3, Chain A"/>
    <property type="match status" value="1"/>
</dbReference>
<sequence>MSRNNWLLMLSVGVLSFALISQRANSADSTEQINNDSCMKCHKRNGAMLGHHAQEQLKMNCSSCHGEQGNHPKKPNDLMVFSAENNMTIDANNGVCLKCHSPKKIAQAEWTHNVHAQKVNCTSCHKLHPESDPIMGLGAKNRSNVCRNCHTVQR</sequence>
<feature type="signal peptide" evidence="2">
    <location>
        <begin position="1"/>
        <end position="26"/>
    </location>
</feature>
<dbReference type="InterPro" id="IPR053875">
    <property type="entry name" value="Cytochrom_c_NrfB-like_dom"/>
</dbReference>
<comment type="caution">
    <text evidence="4">The sequence shown here is derived from an EMBL/GenBank/DDBJ whole genome shotgun (WGS) entry which is preliminary data.</text>
</comment>
<evidence type="ECO:0000313" key="4">
    <source>
        <dbReference type="EMBL" id="KVX01487.1"/>
    </source>
</evidence>
<evidence type="ECO:0000256" key="2">
    <source>
        <dbReference type="SAM" id="SignalP"/>
    </source>
</evidence>
<dbReference type="SUPFAM" id="SSF48695">
    <property type="entry name" value="Multiheme cytochromes"/>
    <property type="match status" value="1"/>
</dbReference>